<gene>
    <name evidence="3" type="ORF">PENTCL1PPCAC_16850</name>
</gene>
<dbReference type="PANTHER" id="PTHR11571">
    <property type="entry name" value="GLUTATHIONE S-TRANSFERASE"/>
    <property type="match status" value="1"/>
</dbReference>
<feature type="domain" description="GST N-terminal" evidence="1">
    <location>
        <begin position="2"/>
        <end position="79"/>
    </location>
</feature>
<dbReference type="GO" id="GO:0004364">
    <property type="term" value="F:glutathione transferase activity"/>
    <property type="evidence" value="ECO:0007669"/>
    <property type="project" value="UniProtKB-ARBA"/>
</dbReference>
<dbReference type="Gene3D" id="1.20.1050.10">
    <property type="match status" value="1"/>
</dbReference>
<evidence type="ECO:0000259" key="1">
    <source>
        <dbReference type="PROSITE" id="PS50404"/>
    </source>
</evidence>
<dbReference type="InterPro" id="IPR036282">
    <property type="entry name" value="Glutathione-S-Trfase_C_sf"/>
</dbReference>
<dbReference type="Proteomes" id="UP001432027">
    <property type="component" value="Unassembled WGS sequence"/>
</dbReference>
<dbReference type="InterPro" id="IPR050213">
    <property type="entry name" value="GST_superfamily"/>
</dbReference>
<dbReference type="PANTHER" id="PTHR11571:SF256">
    <property type="entry name" value="GST C-TERMINAL DOMAIN-CONTAINING PROTEIN-RELATED"/>
    <property type="match status" value="1"/>
</dbReference>
<dbReference type="PROSITE" id="PS50405">
    <property type="entry name" value="GST_CTER"/>
    <property type="match status" value="1"/>
</dbReference>
<sequence length="210" mass="23833">MPHYKLTYLDARARAEPIRMMLAIAGVEFEDVRLPFSTWKESLKDTPFHALPTLEVDGVKFGQSLAILRYIAKEFGFAGADNLTCALADALCDQYADFIISWYNWHMSSMGPKKAEKDELYAKEFLPAREKNLPFFEEALRKSTTGWLVNTPDVTHADVFIAANIECLLRLLPDSSSLLDGFPLVLAHQKKFFAHPKLQKHLDERPPAAF</sequence>
<dbReference type="AlphaFoldDB" id="A0AAV5TJZ0"/>
<protein>
    <recommendedName>
        <fullName evidence="5">Glutathione S-transferase</fullName>
    </recommendedName>
</protein>
<accession>A0AAV5TJZ0</accession>
<organism evidence="3 4">
    <name type="scientific">Pristionchus entomophagus</name>
    <dbReference type="NCBI Taxonomy" id="358040"/>
    <lineage>
        <taxon>Eukaryota</taxon>
        <taxon>Metazoa</taxon>
        <taxon>Ecdysozoa</taxon>
        <taxon>Nematoda</taxon>
        <taxon>Chromadorea</taxon>
        <taxon>Rhabditida</taxon>
        <taxon>Rhabditina</taxon>
        <taxon>Diplogasteromorpha</taxon>
        <taxon>Diplogasteroidea</taxon>
        <taxon>Neodiplogasteridae</taxon>
        <taxon>Pristionchus</taxon>
    </lineage>
</organism>
<reference evidence="3" key="1">
    <citation type="submission" date="2023-10" db="EMBL/GenBank/DDBJ databases">
        <title>Genome assembly of Pristionchus species.</title>
        <authorList>
            <person name="Yoshida K."/>
            <person name="Sommer R.J."/>
        </authorList>
    </citation>
    <scope>NUCLEOTIDE SEQUENCE</scope>
    <source>
        <strain evidence="3">RS0144</strain>
    </source>
</reference>
<feature type="domain" description="GST C-terminal" evidence="2">
    <location>
        <begin position="81"/>
        <end position="210"/>
    </location>
</feature>
<dbReference type="CDD" id="cd03039">
    <property type="entry name" value="GST_N_Sigma_like"/>
    <property type="match status" value="1"/>
</dbReference>
<dbReference type="GO" id="GO:0006749">
    <property type="term" value="P:glutathione metabolic process"/>
    <property type="evidence" value="ECO:0007669"/>
    <property type="project" value="TreeGrafter"/>
</dbReference>
<evidence type="ECO:0000313" key="4">
    <source>
        <dbReference type="Proteomes" id="UP001432027"/>
    </source>
</evidence>
<comment type="caution">
    <text evidence="3">The sequence shown here is derived from an EMBL/GenBank/DDBJ whole genome shotgun (WGS) entry which is preliminary data.</text>
</comment>
<dbReference type="CDD" id="cd03192">
    <property type="entry name" value="GST_C_Sigma_like"/>
    <property type="match status" value="1"/>
</dbReference>
<evidence type="ECO:0008006" key="5">
    <source>
        <dbReference type="Google" id="ProtNLM"/>
    </source>
</evidence>
<dbReference type="SFLD" id="SFLDG01205">
    <property type="entry name" value="AMPS.1"/>
    <property type="match status" value="1"/>
</dbReference>
<dbReference type="Pfam" id="PF14497">
    <property type="entry name" value="GST_C_3"/>
    <property type="match status" value="1"/>
</dbReference>
<dbReference type="FunFam" id="1.20.1050.10:FF:000056">
    <property type="entry name" value="Glutathione S-transferase"/>
    <property type="match status" value="1"/>
</dbReference>
<evidence type="ECO:0000259" key="2">
    <source>
        <dbReference type="PROSITE" id="PS50405"/>
    </source>
</evidence>
<dbReference type="InterPro" id="IPR040079">
    <property type="entry name" value="Glutathione_S-Trfase"/>
</dbReference>
<dbReference type="InterPro" id="IPR004045">
    <property type="entry name" value="Glutathione_S-Trfase_N"/>
</dbReference>
<dbReference type="Pfam" id="PF02798">
    <property type="entry name" value="GST_N"/>
    <property type="match status" value="1"/>
</dbReference>
<dbReference type="SFLD" id="SFLDS00019">
    <property type="entry name" value="Glutathione_Transferase_(cytos"/>
    <property type="match status" value="1"/>
</dbReference>
<dbReference type="EMBL" id="BTSX01000004">
    <property type="protein sequence ID" value="GMS94675.1"/>
    <property type="molecule type" value="Genomic_DNA"/>
</dbReference>
<dbReference type="SFLD" id="SFLDG00363">
    <property type="entry name" value="AMPS_(cytGST):_Alpha-__Mu-__Pi"/>
    <property type="match status" value="1"/>
</dbReference>
<proteinExistence type="predicted"/>
<dbReference type="SUPFAM" id="SSF52833">
    <property type="entry name" value="Thioredoxin-like"/>
    <property type="match status" value="1"/>
</dbReference>
<evidence type="ECO:0000313" key="3">
    <source>
        <dbReference type="EMBL" id="GMS94675.1"/>
    </source>
</evidence>
<dbReference type="PROSITE" id="PS50404">
    <property type="entry name" value="GST_NTER"/>
    <property type="match status" value="1"/>
</dbReference>
<dbReference type="InterPro" id="IPR010987">
    <property type="entry name" value="Glutathione-S-Trfase_C-like"/>
</dbReference>
<dbReference type="SUPFAM" id="SSF47616">
    <property type="entry name" value="GST C-terminal domain-like"/>
    <property type="match status" value="1"/>
</dbReference>
<dbReference type="InterPro" id="IPR004046">
    <property type="entry name" value="GST_C"/>
</dbReference>
<keyword evidence="4" id="KW-1185">Reference proteome</keyword>
<name>A0AAV5TJZ0_9BILA</name>
<dbReference type="InterPro" id="IPR036249">
    <property type="entry name" value="Thioredoxin-like_sf"/>
</dbReference>
<dbReference type="FunFam" id="3.40.30.10:FF:000258">
    <property type="entry name" value="Glutathione S-transferase"/>
    <property type="match status" value="1"/>
</dbReference>
<dbReference type="Gene3D" id="3.40.30.10">
    <property type="entry name" value="Glutaredoxin"/>
    <property type="match status" value="1"/>
</dbReference>